<comment type="subcellular location">
    <subcellularLocation>
        <location evidence="1">Cell membrane</location>
        <topology evidence="1">Peripheral membrane protein</topology>
    </subcellularLocation>
</comment>
<protein>
    <submittedName>
        <fullName evidence="9">ABC transporter ATP-binding protein</fullName>
    </submittedName>
</protein>
<evidence type="ECO:0000256" key="5">
    <source>
        <dbReference type="ARBA" id="ARBA00022741"/>
    </source>
</evidence>
<keyword evidence="4" id="KW-1003">Cell membrane</keyword>
<dbReference type="Pfam" id="PF08352">
    <property type="entry name" value="oligo_HPY"/>
    <property type="match status" value="1"/>
</dbReference>
<dbReference type="CDD" id="cd03257">
    <property type="entry name" value="ABC_NikE_OppD_transporters"/>
    <property type="match status" value="1"/>
</dbReference>
<dbReference type="GO" id="GO:0016887">
    <property type="term" value="F:ATP hydrolysis activity"/>
    <property type="evidence" value="ECO:0007669"/>
    <property type="project" value="InterPro"/>
</dbReference>
<evidence type="ECO:0000256" key="7">
    <source>
        <dbReference type="ARBA" id="ARBA00023136"/>
    </source>
</evidence>
<evidence type="ECO:0000256" key="4">
    <source>
        <dbReference type="ARBA" id="ARBA00022475"/>
    </source>
</evidence>
<feature type="domain" description="ABC transporter" evidence="8">
    <location>
        <begin position="6"/>
        <end position="257"/>
    </location>
</feature>
<dbReference type="InterPro" id="IPR013563">
    <property type="entry name" value="Oligopep_ABC_C"/>
</dbReference>
<dbReference type="InterPro" id="IPR050388">
    <property type="entry name" value="ABC_Ni/Peptide_Import"/>
</dbReference>
<accession>A0A6B1DTH3</accession>
<evidence type="ECO:0000256" key="6">
    <source>
        <dbReference type="ARBA" id="ARBA00022840"/>
    </source>
</evidence>
<organism evidence="9">
    <name type="scientific">Caldilineaceae bacterium SB0662_bin_9</name>
    <dbReference type="NCBI Taxonomy" id="2605258"/>
    <lineage>
        <taxon>Bacteria</taxon>
        <taxon>Bacillati</taxon>
        <taxon>Chloroflexota</taxon>
        <taxon>Caldilineae</taxon>
        <taxon>Caldilineales</taxon>
        <taxon>Caldilineaceae</taxon>
    </lineage>
</organism>
<dbReference type="AlphaFoldDB" id="A0A6B1DTH3"/>
<dbReference type="PROSITE" id="PS00211">
    <property type="entry name" value="ABC_TRANSPORTER_1"/>
    <property type="match status" value="1"/>
</dbReference>
<dbReference type="GO" id="GO:0005524">
    <property type="term" value="F:ATP binding"/>
    <property type="evidence" value="ECO:0007669"/>
    <property type="project" value="UniProtKB-KW"/>
</dbReference>
<comment type="caution">
    <text evidence="9">The sequence shown here is derived from an EMBL/GenBank/DDBJ whole genome shotgun (WGS) entry which is preliminary data.</text>
</comment>
<dbReference type="InterPro" id="IPR003593">
    <property type="entry name" value="AAA+_ATPase"/>
</dbReference>
<dbReference type="InterPro" id="IPR027417">
    <property type="entry name" value="P-loop_NTPase"/>
</dbReference>
<keyword evidence="7" id="KW-0472">Membrane</keyword>
<dbReference type="Gene3D" id="3.40.50.300">
    <property type="entry name" value="P-loop containing nucleotide triphosphate hydrolases"/>
    <property type="match status" value="1"/>
</dbReference>
<dbReference type="PROSITE" id="PS50893">
    <property type="entry name" value="ABC_TRANSPORTER_2"/>
    <property type="match status" value="1"/>
</dbReference>
<evidence type="ECO:0000313" key="9">
    <source>
        <dbReference type="EMBL" id="MYD91100.1"/>
    </source>
</evidence>
<keyword evidence="6 9" id="KW-0067">ATP-binding</keyword>
<dbReference type="InterPro" id="IPR003439">
    <property type="entry name" value="ABC_transporter-like_ATP-bd"/>
</dbReference>
<dbReference type="PANTHER" id="PTHR43297">
    <property type="entry name" value="OLIGOPEPTIDE TRANSPORT ATP-BINDING PROTEIN APPD"/>
    <property type="match status" value="1"/>
</dbReference>
<evidence type="ECO:0000256" key="3">
    <source>
        <dbReference type="ARBA" id="ARBA00022448"/>
    </source>
</evidence>
<dbReference type="EMBL" id="VXPY01000086">
    <property type="protein sequence ID" value="MYD91100.1"/>
    <property type="molecule type" value="Genomic_DNA"/>
</dbReference>
<evidence type="ECO:0000256" key="2">
    <source>
        <dbReference type="ARBA" id="ARBA00005417"/>
    </source>
</evidence>
<sequence length="339" mass="37438">MSKTLLNVRDLETKFFTQDGVVHAVNGISYHVDEGETVAIVGESGSGKSVGVMSLIRLIASPPGKIVNGSVVFDGQELMDLAEEDLRHIRGNRIAMIFQDPMTSLNPVLTIGRQITESLELHMSMNRSQSRERAIELLELVGIPAAANRLDDYPHQFSGGMRQRVMIAMGLSCNPQLLIADEPTTALDVTIQAQIIDLVDRLRKELGMAIIWITHDLGVVAGMAERVIVMYSGFIIEAATVNDLYAQPHHPYTLGLLRSIPRLDEAHKERLVPIDGLPPDLLDEPSHCPFAPRCEFVIEKCWQENPPLETVADDHLSACWRDISEIRLELEARPSGGAA</sequence>
<dbReference type="PANTHER" id="PTHR43297:SF2">
    <property type="entry name" value="DIPEPTIDE TRANSPORT ATP-BINDING PROTEIN DPPD"/>
    <property type="match status" value="1"/>
</dbReference>
<proteinExistence type="inferred from homology"/>
<evidence type="ECO:0000256" key="1">
    <source>
        <dbReference type="ARBA" id="ARBA00004202"/>
    </source>
</evidence>
<dbReference type="FunFam" id="3.40.50.300:FF:000016">
    <property type="entry name" value="Oligopeptide ABC transporter ATP-binding component"/>
    <property type="match status" value="1"/>
</dbReference>
<name>A0A6B1DTH3_9CHLR</name>
<dbReference type="InterPro" id="IPR017871">
    <property type="entry name" value="ABC_transporter-like_CS"/>
</dbReference>
<dbReference type="SUPFAM" id="SSF52540">
    <property type="entry name" value="P-loop containing nucleoside triphosphate hydrolases"/>
    <property type="match status" value="1"/>
</dbReference>
<reference evidence="9" key="1">
    <citation type="submission" date="2019-09" db="EMBL/GenBank/DDBJ databases">
        <title>Characterisation of the sponge microbiome using genome-centric metagenomics.</title>
        <authorList>
            <person name="Engelberts J.P."/>
            <person name="Robbins S.J."/>
            <person name="De Goeij J.M."/>
            <person name="Aranda M."/>
            <person name="Bell S.C."/>
            <person name="Webster N.S."/>
        </authorList>
    </citation>
    <scope>NUCLEOTIDE SEQUENCE</scope>
    <source>
        <strain evidence="9">SB0662_bin_9</strain>
    </source>
</reference>
<keyword evidence="5" id="KW-0547">Nucleotide-binding</keyword>
<keyword evidence="3" id="KW-0813">Transport</keyword>
<comment type="similarity">
    <text evidence="2">Belongs to the ABC transporter superfamily.</text>
</comment>
<dbReference type="NCBIfam" id="TIGR01727">
    <property type="entry name" value="oligo_HPY"/>
    <property type="match status" value="1"/>
</dbReference>
<dbReference type="GO" id="GO:0015833">
    <property type="term" value="P:peptide transport"/>
    <property type="evidence" value="ECO:0007669"/>
    <property type="project" value="InterPro"/>
</dbReference>
<gene>
    <name evidence="9" type="ORF">F4Y08_12320</name>
</gene>
<dbReference type="SMART" id="SM00382">
    <property type="entry name" value="AAA"/>
    <property type="match status" value="1"/>
</dbReference>
<dbReference type="Pfam" id="PF00005">
    <property type="entry name" value="ABC_tran"/>
    <property type="match status" value="1"/>
</dbReference>
<evidence type="ECO:0000259" key="8">
    <source>
        <dbReference type="PROSITE" id="PS50893"/>
    </source>
</evidence>
<dbReference type="GO" id="GO:0005886">
    <property type="term" value="C:plasma membrane"/>
    <property type="evidence" value="ECO:0007669"/>
    <property type="project" value="UniProtKB-SubCell"/>
</dbReference>